<accession>A0ABS3ATD6</accession>
<dbReference type="PROSITE" id="PS50801">
    <property type="entry name" value="STAS"/>
    <property type="match status" value="1"/>
</dbReference>
<keyword evidence="5" id="KW-1185">Reference proteome</keyword>
<dbReference type="EMBL" id="JAFITR010000037">
    <property type="protein sequence ID" value="MBN4066908.1"/>
    <property type="molecule type" value="Genomic_DNA"/>
</dbReference>
<evidence type="ECO:0000313" key="5">
    <source>
        <dbReference type="Proteomes" id="UP000722121"/>
    </source>
</evidence>
<dbReference type="PANTHER" id="PTHR33495">
    <property type="entry name" value="ANTI-SIGMA FACTOR ANTAGONIST TM_1081-RELATED-RELATED"/>
    <property type="match status" value="1"/>
</dbReference>
<comment type="similarity">
    <text evidence="1 2">Belongs to the anti-sigma-factor antagonist family.</text>
</comment>
<organism evidence="4 5">
    <name type="scientific">Simkania negevensis</name>
    <dbReference type="NCBI Taxonomy" id="83561"/>
    <lineage>
        <taxon>Bacteria</taxon>
        <taxon>Pseudomonadati</taxon>
        <taxon>Chlamydiota</taxon>
        <taxon>Chlamydiia</taxon>
        <taxon>Parachlamydiales</taxon>
        <taxon>Simkaniaceae</taxon>
        <taxon>Simkania</taxon>
    </lineage>
</organism>
<reference evidence="4 5" key="1">
    <citation type="submission" date="2021-02" db="EMBL/GenBank/DDBJ databases">
        <title>Activity-based single-cell genomes from oceanic crustal fluid captures similar information to metagenomic and metatranscriptomic surveys with orders of magnitude less sampling.</title>
        <authorList>
            <person name="D'Angelo T.S."/>
            <person name="Orcutt B.N."/>
        </authorList>
    </citation>
    <scope>NUCLEOTIDE SEQUENCE [LARGE SCALE GENOMIC DNA]</scope>
    <source>
        <strain evidence="4">AH-315-G07</strain>
    </source>
</reference>
<evidence type="ECO:0000256" key="1">
    <source>
        <dbReference type="ARBA" id="ARBA00009013"/>
    </source>
</evidence>
<feature type="domain" description="STAS" evidence="3">
    <location>
        <begin position="13"/>
        <end position="111"/>
    </location>
</feature>
<protein>
    <recommendedName>
        <fullName evidence="2">Anti-sigma factor antagonist</fullName>
    </recommendedName>
</protein>
<dbReference type="InterPro" id="IPR036513">
    <property type="entry name" value="STAS_dom_sf"/>
</dbReference>
<dbReference type="CDD" id="cd07043">
    <property type="entry name" value="STAS_anti-anti-sigma_factors"/>
    <property type="match status" value="1"/>
</dbReference>
<dbReference type="InterPro" id="IPR002645">
    <property type="entry name" value="STAS_dom"/>
</dbReference>
<dbReference type="Gene3D" id="3.30.750.24">
    <property type="entry name" value="STAS domain"/>
    <property type="match status" value="1"/>
</dbReference>
<evidence type="ECO:0000313" key="4">
    <source>
        <dbReference type="EMBL" id="MBN4066908.1"/>
    </source>
</evidence>
<dbReference type="Pfam" id="PF01740">
    <property type="entry name" value="STAS"/>
    <property type="match status" value="1"/>
</dbReference>
<evidence type="ECO:0000259" key="3">
    <source>
        <dbReference type="PROSITE" id="PS50801"/>
    </source>
</evidence>
<name>A0ABS3ATD6_9BACT</name>
<dbReference type="Proteomes" id="UP000722121">
    <property type="component" value="Unassembled WGS sequence"/>
</dbReference>
<gene>
    <name evidence="4" type="ORF">JYU14_02375</name>
</gene>
<dbReference type="PANTHER" id="PTHR33495:SF14">
    <property type="entry name" value="ANTI-SIGMA FACTOR ANTAGONIST"/>
    <property type="match status" value="1"/>
</dbReference>
<proteinExistence type="inferred from homology"/>
<sequence>MKIGESYEVGQALVLRLEGRFDAVAVPMIEKVINGQIARGKKRIIINFDHIDYLSSAGMRLLLSAMKKLNSEGGKLAICSVIDEVHEVIKMAGFHSVLTIYDDEQKAVRAFE</sequence>
<dbReference type="SUPFAM" id="SSF52091">
    <property type="entry name" value="SpoIIaa-like"/>
    <property type="match status" value="1"/>
</dbReference>
<dbReference type="NCBIfam" id="TIGR00377">
    <property type="entry name" value="ant_ant_sig"/>
    <property type="match status" value="1"/>
</dbReference>
<comment type="caution">
    <text evidence="4">The sequence shown here is derived from an EMBL/GenBank/DDBJ whole genome shotgun (WGS) entry which is preliminary data.</text>
</comment>
<dbReference type="InterPro" id="IPR003658">
    <property type="entry name" value="Anti-sigma_ant"/>
</dbReference>
<evidence type="ECO:0000256" key="2">
    <source>
        <dbReference type="RuleBase" id="RU003749"/>
    </source>
</evidence>